<dbReference type="RefSeq" id="WP_146103117.1">
    <property type="nucleotide sequence ID" value="NZ_JBGDKY010000009.1"/>
</dbReference>
<accession>A0AAD2MD50</accession>
<evidence type="ECO:0000313" key="4">
    <source>
        <dbReference type="Proteomes" id="UP000489121"/>
    </source>
</evidence>
<organism evidence="2 4">
    <name type="scientific">Listeria monocytogenes</name>
    <dbReference type="NCBI Taxonomy" id="1639"/>
    <lineage>
        <taxon>Bacteria</taxon>
        <taxon>Bacillati</taxon>
        <taxon>Bacillota</taxon>
        <taxon>Bacilli</taxon>
        <taxon>Bacillales</taxon>
        <taxon>Listeriaceae</taxon>
        <taxon>Listeria</taxon>
    </lineage>
</organism>
<sequence length="96" mass="10889">MMFEKSKELSYQMSENELGKILKNMYEGKDAGKGVKKTTMIHLFGVIYAIEIRSSGITPKAICKAANMPESYQVEINKGIALAQYVELKPEYCNRF</sequence>
<dbReference type="Proteomes" id="UP000489121">
    <property type="component" value="Unassembled WGS sequence"/>
</dbReference>
<name>A0AAD2MD50_LISMN</name>
<dbReference type="EMBL" id="AALGDA010000204">
    <property type="protein sequence ID" value="ECY9784665.1"/>
    <property type="molecule type" value="Genomic_DNA"/>
</dbReference>
<evidence type="ECO:0000259" key="1">
    <source>
        <dbReference type="Pfam" id="PF24718"/>
    </source>
</evidence>
<dbReference type="AlphaFoldDB" id="A0AAD2MD50"/>
<evidence type="ECO:0000313" key="2">
    <source>
        <dbReference type="EMBL" id="ECY9782092.1"/>
    </source>
</evidence>
<comment type="caution">
    <text evidence="2">The sequence shown here is derived from an EMBL/GenBank/DDBJ whole genome shotgun (WGS) entry which is preliminary data.</text>
</comment>
<evidence type="ECO:0000313" key="3">
    <source>
        <dbReference type="EMBL" id="ECY9784665.1"/>
    </source>
</evidence>
<reference evidence="2 4" key="1">
    <citation type="submission" date="2019-09" db="EMBL/GenBank/DDBJ databases">
        <authorList>
            <consortium name="PulseNet: The National Subtyping Network for Foodborne Disease Surveillance"/>
            <person name="Tarr C.L."/>
            <person name="Trees E."/>
            <person name="Katz L.S."/>
            <person name="Carleton-Romer H.A."/>
            <person name="Stroika S."/>
            <person name="Kucerova Z."/>
            <person name="Roache K.F."/>
            <person name="Sabol A.L."/>
            <person name="Besser J."/>
            <person name="Gerner-Smidt P."/>
        </authorList>
    </citation>
    <scope>NUCLEOTIDE SEQUENCE [LARGE SCALE GENOMIC DNA]</scope>
    <source>
        <strain evidence="2 4">PNUSAL005692</strain>
    </source>
</reference>
<gene>
    <name evidence="2" type="ORF">F6515_03725</name>
    <name evidence="3" type="ORF">F6515_17010</name>
</gene>
<dbReference type="EMBL" id="AALGDA010000007">
    <property type="protein sequence ID" value="ECY9782092.1"/>
    <property type="molecule type" value="Genomic_DNA"/>
</dbReference>
<proteinExistence type="predicted"/>
<feature type="domain" description="HTH-like" evidence="1">
    <location>
        <begin position="15"/>
        <end position="89"/>
    </location>
</feature>
<protein>
    <recommendedName>
        <fullName evidence="1">HTH-like domain-containing protein</fullName>
    </recommendedName>
</protein>
<dbReference type="InterPro" id="IPR056975">
    <property type="entry name" value="HTH_73"/>
</dbReference>
<dbReference type="Pfam" id="PF24718">
    <property type="entry name" value="HTH_73"/>
    <property type="match status" value="1"/>
</dbReference>